<evidence type="ECO:0000313" key="3">
    <source>
        <dbReference type="EMBL" id="GAB1295179.1"/>
    </source>
</evidence>
<feature type="compositionally biased region" description="Basic residues" evidence="1">
    <location>
        <begin position="403"/>
        <end position="425"/>
    </location>
</feature>
<evidence type="ECO:0000313" key="4">
    <source>
        <dbReference type="Proteomes" id="UP001623349"/>
    </source>
</evidence>
<protein>
    <submittedName>
        <fullName evidence="3">Storkhead-box protein 1</fullName>
    </submittedName>
</protein>
<feature type="region of interest" description="Disordered" evidence="1">
    <location>
        <begin position="516"/>
        <end position="571"/>
    </location>
</feature>
<feature type="compositionally biased region" description="Basic and acidic residues" evidence="1">
    <location>
        <begin position="976"/>
        <end position="988"/>
    </location>
</feature>
<proteinExistence type="predicted"/>
<feature type="region of interest" description="Disordered" evidence="1">
    <location>
        <begin position="376"/>
        <end position="470"/>
    </location>
</feature>
<evidence type="ECO:0000259" key="2">
    <source>
        <dbReference type="Pfam" id="PF10264"/>
    </source>
</evidence>
<feature type="region of interest" description="Disordered" evidence="1">
    <location>
        <begin position="899"/>
        <end position="937"/>
    </location>
</feature>
<evidence type="ECO:0000256" key="1">
    <source>
        <dbReference type="SAM" id="MobiDB-lite"/>
    </source>
</evidence>
<dbReference type="Pfam" id="PF10264">
    <property type="entry name" value="WHD_Storkhead"/>
    <property type="match status" value="1"/>
</dbReference>
<dbReference type="PANTHER" id="PTHR22437:SF1">
    <property type="entry name" value="STORKHEAD-BOX PROTEIN 1"/>
    <property type="match status" value="1"/>
</dbReference>
<dbReference type="EMBL" id="BAAFST010000010">
    <property type="protein sequence ID" value="GAB1295179.1"/>
    <property type="molecule type" value="Genomic_DNA"/>
</dbReference>
<feature type="domain" description="Winged helix Storkhead-box1" evidence="2">
    <location>
        <begin position="104"/>
        <end position="182"/>
    </location>
</feature>
<reference evidence="3 4" key="1">
    <citation type="submission" date="2024-08" db="EMBL/GenBank/DDBJ databases">
        <title>The draft genome of Apodemus speciosus.</title>
        <authorList>
            <person name="Nabeshima K."/>
            <person name="Suzuki S."/>
            <person name="Onuma M."/>
        </authorList>
    </citation>
    <scope>NUCLEOTIDE SEQUENCE [LARGE SCALE GENOMIC DNA]</scope>
    <source>
        <strain evidence="3">IB14-021</strain>
    </source>
</reference>
<dbReference type="PANTHER" id="PTHR22437">
    <property type="entry name" value="WINGED HELIX DOMAIN-CONTAINING PROTEIN"/>
    <property type="match status" value="1"/>
</dbReference>
<feature type="compositionally biased region" description="Basic and acidic residues" evidence="1">
    <location>
        <begin position="908"/>
        <end position="920"/>
    </location>
</feature>
<dbReference type="InterPro" id="IPR019391">
    <property type="entry name" value="Storkhead-box_WHD"/>
</dbReference>
<organism evidence="3 4">
    <name type="scientific">Apodemus speciosus</name>
    <name type="common">Large Japanese field mouse</name>
    <dbReference type="NCBI Taxonomy" id="105296"/>
    <lineage>
        <taxon>Eukaryota</taxon>
        <taxon>Metazoa</taxon>
        <taxon>Chordata</taxon>
        <taxon>Craniata</taxon>
        <taxon>Vertebrata</taxon>
        <taxon>Euteleostomi</taxon>
        <taxon>Mammalia</taxon>
        <taxon>Eutheria</taxon>
        <taxon>Euarchontoglires</taxon>
        <taxon>Glires</taxon>
        <taxon>Rodentia</taxon>
        <taxon>Myomorpha</taxon>
        <taxon>Muroidea</taxon>
        <taxon>Muridae</taxon>
        <taxon>Murinae</taxon>
        <taxon>Apodemus</taxon>
    </lineage>
</organism>
<dbReference type="InterPro" id="IPR040126">
    <property type="entry name" value="STOX1/2"/>
</dbReference>
<feature type="compositionally biased region" description="Polar residues" evidence="1">
    <location>
        <begin position="963"/>
        <end position="974"/>
    </location>
</feature>
<feature type="region of interest" description="Disordered" evidence="1">
    <location>
        <begin position="706"/>
        <end position="725"/>
    </location>
</feature>
<accession>A0ABQ0F7F8</accession>
<feature type="compositionally biased region" description="Polar residues" evidence="1">
    <location>
        <begin position="380"/>
        <end position="389"/>
    </location>
</feature>
<comment type="caution">
    <text evidence="3">The sequence shown here is derived from an EMBL/GenBank/DDBJ whole genome shotgun (WGS) entry which is preliminary data.</text>
</comment>
<feature type="compositionally biased region" description="Acidic residues" evidence="1">
    <location>
        <begin position="989"/>
        <end position="998"/>
    </location>
</feature>
<gene>
    <name evidence="3" type="ORF">APTSU1_001041300</name>
</gene>
<feature type="compositionally biased region" description="Polar residues" evidence="1">
    <location>
        <begin position="453"/>
        <end position="464"/>
    </location>
</feature>
<keyword evidence="4" id="KW-1185">Reference proteome</keyword>
<feature type="region of interest" description="Disordered" evidence="1">
    <location>
        <begin position="961"/>
        <end position="998"/>
    </location>
</feature>
<sequence>MQLAPASLALVLSPREAGQAAGEPGGRALFRAFRRANARCFWNARLARAASRLAFLGWLQRGVLLVRAPQPCVRVLRDAWRRRALRPPRGFRITAVGDVFPMQMSPIAQSRCVPLAEVLCCAIADMNTIRVAVTQESLLEHLMECYPGIAIPSPDILYSTLGALIKQRKIYHTGEGYFIVTPSTYFITNTPVQGNKRALLSVEGCSGPTSETCLVSVDCCAELTQENESPVSHCPCQCYPDPSMRNSKDLLTAAEVTRKYHEGLEEPTALSKNQVVSAPEDTHVGVSPKPLPYTKDKGKRFGFGFLWRSFSRKEKPKAERHSFSAQFPPEEWPVRDEDSSTNMPRDVEHAIIKRINPVLTVDNLSKHTALMQKYEEQKKYNSQGTSTDLRTSRHKYSSQEAIRKRRGRFAKPHRRSCSHKGRHKACSQGCGLEPGSPGQEKEKRPKVPAAQHARSSAKSPSGQENLHGRNPAVLGSRLIYKKQIDNPFQGLHLRGHPVSKGYVLQKTHGLKPSCIGPEEKPFARAGSSDPSGVFDGEGQPPCPQQSRDKLEAETTPVAKAPGHPVSDDFRGGPGNYLPGRVLPSHPRCYSFRESMLRAGVYHEGNKVLPEVLRKSWSDRDMFLGTKEKQQVLPAQRCSLDPDSSVYAQDETVDKTLHQFQNLGLLDGPVAANRLRTHERQDGDSEELSRKAFQIPEAEIVNMENEGLSDSEQDEVALSQSDPGAGADGGCSSLCLEDDDFSETDDFCHTLPGHTQYSCAGGGTWNHLPAMTGRSLTGFNSKTDRLEPPGMGRNHWYKATGLFSNAGESPNPDNPGLNSGTPWGFNYKGEPTVAHGQTPAAAAAGGSLLECSTVRKTSFPVEILQDSPGDRGKNPIVWRPSLPSQEMKEHFTDKLQLVKTSHGPVSAPEPRREYSHLEGTESHSLTGDSGIDSPRTQSLVSSNSAILDGFKRRQNFLQNHEAIQKSQNHASNSLPSELKKLKNEKKFGEGEDVAQVEEA</sequence>
<feature type="region of interest" description="Disordered" evidence="1">
    <location>
        <begin position="862"/>
        <end position="884"/>
    </location>
</feature>
<dbReference type="Proteomes" id="UP001623349">
    <property type="component" value="Unassembled WGS sequence"/>
</dbReference>
<name>A0ABQ0F7F8_APOSI</name>